<dbReference type="InterPro" id="IPR029068">
    <property type="entry name" value="Glyas_Bleomycin-R_OHBP_Dase"/>
</dbReference>
<evidence type="ECO:0000313" key="3">
    <source>
        <dbReference type="Proteomes" id="UP000502502"/>
    </source>
</evidence>
<feature type="domain" description="VOC" evidence="1">
    <location>
        <begin position="11"/>
        <end position="132"/>
    </location>
</feature>
<dbReference type="PANTHER" id="PTHR36503:SF3">
    <property type="entry name" value="BLR0126 PROTEIN"/>
    <property type="match status" value="1"/>
</dbReference>
<dbReference type="KEGG" id="ssin:G7078_10180"/>
<proteinExistence type="predicted"/>
<sequence>MEPPANKLDIAIGHVVLAVRDVEESARFYSKLGLHPCQTSAELAILELRGGTHLLLMRRKVGAKGRTAAPKSATQTIDLMISGRTRDELEACRDAAIGVGLDPTPIPPRSLFGHYIFHLRDPDGNDVAVATSHSTLNQ</sequence>
<dbReference type="Gene3D" id="3.10.180.10">
    <property type="entry name" value="2,3-Dihydroxybiphenyl 1,2-Dioxygenase, domain 1"/>
    <property type="match status" value="1"/>
</dbReference>
<dbReference type="AlphaFoldDB" id="A0A6G7ZQA1"/>
<dbReference type="Pfam" id="PF00903">
    <property type="entry name" value="Glyoxalase"/>
    <property type="match status" value="1"/>
</dbReference>
<dbReference type="InterPro" id="IPR004360">
    <property type="entry name" value="Glyas_Fos-R_dOase_dom"/>
</dbReference>
<evidence type="ECO:0000259" key="1">
    <source>
        <dbReference type="PROSITE" id="PS51819"/>
    </source>
</evidence>
<gene>
    <name evidence="2" type="ORF">G7078_10180</name>
</gene>
<dbReference type="Proteomes" id="UP000502502">
    <property type="component" value="Chromosome"/>
</dbReference>
<keyword evidence="3" id="KW-1185">Reference proteome</keyword>
<dbReference type="PANTHER" id="PTHR36503">
    <property type="entry name" value="BLR2520 PROTEIN"/>
    <property type="match status" value="1"/>
</dbReference>
<dbReference type="InterPro" id="IPR037523">
    <property type="entry name" value="VOC_core"/>
</dbReference>
<dbReference type="PROSITE" id="PS51819">
    <property type="entry name" value="VOC"/>
    <property type="match status" value="1"/>
</dbReference>
<dbReference type="RefSeq" id="WP_166095701.1">
    <property type="nucleotide sequence ID" value="NZ_CP049871.1"/>
</dbReference>
<dbReference type="EMBL" id="CP049871">
    <property type="protein sequence ID" value="QIL03108.1"/>
    <property type="molecule type" value="Genomic_DNA"/>
</dbReference>
<organism evidence="2 3">
    <name type="scientific">Sphingomonas sinipercae</name>
    <dbReference type="NCBI Taxonomy" id="2714944"/>
    <lineage>
        <taxon>Bacteria</taxon>
        <taxon>Pseudomonadati</taxon>
        <taxon>Pseudomonadota</taxon>
        <taxon>Alphaproteobacteria</taxon>
        <taxon>Sphingomonadales</taxon>
        <taxon>Sphingomonadaceae</taxon>
        <taxon>Sphingomonas</taxon>
    </lineage>
</organism>
<evidence type="ECO:0000313" key="2">
    <source>
        <dbReference type="EMBL" id="QIL03108.1"/>
    </source>
</evidence>
<protein>
    <submittedName>
        <fullName evidence="2">VOC family protein</fullName>
    </submittedName>
</protein>
<accession>A0A6G7ZQA1</accession>
<reference evidence="2 3" key="1">
    <citation type="submission" date="2020-03" db="EMBL/GenBank/DDBJ databases">
        <title>Sphingomonas sp. nov., isolated from fish.</title>
        <authorList>
            <person name="Hyun D.-W."/>
            <person name="Bae J.-W."/>
        </authorList>
    </citation>
    <scope>NUCLEOTIDE SEQUENCE [LARGE SCALE GENOMIC DNA]</scope>
    <source>
        <strain evidence="2 3">HDW15C</strain>
    </source>
</reference>
<name>A0A6G7ZQA1_9SPHN</name>
<dbReference type="SUPFAM" id="SSF54593">
    <property type="entry name" value="Glyoxalase/Bleomycin resistance protein/Dihydroxybiphenyl dioxygenase"/>
    <property type="match status" value="1"/>
</dbReference>